<dbReference type="AlphaFoldDB" id="A0AAV9JZ57"/>
<feature type="region of interest" description="Disordered" evidence="4">
    <location>
        <begin position="868"/>
        <end position="961"/>
    </location>
</feature>
<evidence type="ECO:0000256" key="1">
    <source>
        <dbReference type="ARBA" id="ARBA00022723"/>
    </source>
</evidence>
<dbReference type="InterPro" id="IPR000433">
    <property type="entry name" value="Znf_ZZ"/>
</dbReference>
<keyword evidence="8" id="KW-1185">Reference proteome</keyword>
<dbReference type="InterPro" id="IPR011011">
    <property type="entry name" value="Znf_FYVE_PHD"/>
</dbReference>
<evidence type="ECO:0000313" key="8">
    <source>
        <dbReference type="Proteomes" id="UP001324427"/>
    </source>
</evidence>
<protein>
    <submittedName>
        <fullName evidence="7">Uncharacterized protein</fullName>
    </submittedName>
</protein>
<dbReference type="InterPro" id="IPR001965">
    <property type="entry name" value="Znf_PHD"/>
</dbReference>
<evidence type="ECO:0000256" key="3">
    <source>
        <dbReference type="ARBA" id="ARBA00022833"/>
    </source>
</evidence>
<keyword evidence="3" id="KW-0862">Zinc</keyword>
<dbReference type="GO" id="GO:0008270">
    <property type="term" value="F:zinc ion binding"/>
    <property type="evidence" value="ECO:0007669"/>
    <property type="project" value="UniProtKB-KW"/>
</dbReference>
<evidence type="ECO:0000256" key="2">
    <source>
        <dbReference type="ARBA" id="ARBA00022771"/>
    </source>
</evidence>
<name>A0AAV9JZ57_9PEZI</name>
<dbReference type="CDD" id="cd02249">
    <property type="entry name" value="ZZ"/>
    <property type="match status" value="1"/>
</dbReference>
<keyword evidence="1" id="KW-0479">Metal-binding</keyword>
<dbReference type="CDD" id="cd15489">
    <property type="entry name" value="PHD_SF"/>
    <property type="match status" value="1"/>
</dbReference>
<evidence type="ECO:0000313" key="7">
    <source>
        <dbReference type="EMBL" id="KAK4550442.1"/>
    </source>
</evidence>
<dbReference type="SUPFAM" id="SSF57850">
    <property type="entry name" value="RING/U-box"/>
    <property type="match status" value="1"/>
</dbReference>
<feature type="region of interest" description="Disordered" evidence="4">
    <location>
        <begin position="33"/>
        <end position="54"/>
    </location>
</feature>
<feature type="compositionally biased region" description="Low complexity" evidence="4">
    <location>
        <begin position="868"/>
        <end position="879"/>
    </location>
</feature>
<dbReference type="PROSITE" id="PS01359">
    <property type="entry name" value="ZF_PHD_1"/>
    <property type="match status" value="1"/>
</dbReference>
<comment type="caution">
    <text evidence="7">The sequence shown here is derived from an EMBL/GenBank/DDBJ whole genome shotgun (WGS) entry which is preliminary data.</text>
</comment>
<dbReference type="EMBL" id="JAVFHQ010000001">
    <property type="protein sequence ID" value="KAK4550442.1"/>
    <property type="molecule type" value="Genomic_DNA"/>
</dbReference>
<reference evidence="7 8" key="1">
    <citation type="submission" date="2021-11" db="EMBL/GenBank/DDBJ databases">
        <title>Black yeast isolated from Biological Soil Crust.</title>
        <authorList>
            <person name="Kurbessoian T."/>
        </authorList>
    </citation>
    <scope>NUCLEOTIDE SEQUENCE [LARGE SCALE GENOMIC DNA]</scope>
    <source>
        <strain evidence="7 8">CCFEE 5522</strain>
    </source>
</reference>
<dbReference type="InterPro" id="IPR043145">
    <property type="entry name" value="Znf_ZZ_sf"/>
</dbReference>
<organism evidence="7 8">
    <name type="scientific">Oleoguttula mirabilis</name>
    <dbReference type="NCBI Taxonomy" id="1507867"/>
    <lineage>
        <taxon>Eukaryota</taxon>
        <taxon>Fungi</taxon>
        <taxon>Dikarya</taxon>
        <taxon>Ascomycota</taxon>
        <taxon>Pezizomycotina</taxon>
        <taxon>Dothideomycetes</taxon>
        <taxon>Dothideomycetidae</taxon>
        <taxon>Mycosphaerellales</taxon>
        <taxon>Teratosphaeriaceae</taxon>
        <taxon>Oleoguttula</taxon>
    </lineage>
</organism>
<feature type="compositionally biased region" description="Basic residues" evidence="4">
    <location>
        <begin position="880"/>
        <end position="891"/>
    </location>
</feature>
<dbReference type="Gene3D" id="3.30.60.90">
    <property type="match status" value="1"/>
</dbReference>
<dbReference type="InterPro" id="IPR019786">
    <property type="entry name" value="Zinc_finger_PHD-type_CS"/>
</dbReference>
<dbReference type="SUPFAM" id="SSF57903">
    <property type="entry name" value="FYVE/PHD zinc finger"/>
    <property type="match status" value="1"/>
</dbReference>
<proteinExistence type="predicted"/>
<sequence length="961" mass="105860">MKIVKEEPEDENKYTQLLINDDGLDNAAAFFEPIDPAEPWDPGYNDAPRRASPAKLTEAELQRAEENFEAAYPEAEEFAKILKSNPLPEAIIVVLDNDDDEYEPPEPSDLPVPTYTLPGLGVSADLALRPSANPFRETLGVPDDMSTLTSSAEEMAKVEAIVRDSEKLPANPYEIPRPSADAQQNEGVFIPQDYGFTGAQSVQMRIPKLDGERAPTVCFEGPLLLMPYQHKLSCGHIVMTDVIVPCGSSCEQSKTFDGKPMGKNIRCTDQKCSREAKQRDALFVPKHITHRGATPMRPYDSRPKHVYGIDASADKRHDSETGVEATKLLDGLDFSGSNTTPGRRRAMLAQQKQQARKKSALPTNVRTRAMDRDRKDGKPQEPVNEAEELLARHLKAAKGNILSFPPAVESRLTGREKANLEQDFKEGMYAVPARPRRVLLKRDLHEDSAMPQMPPPLVSNEVRMLEPEEATRTARETRAGLFPPGSEVHNVNEMVKPDRRPNAYATGGIRNEEYAMIGMTEDRHAKMMEDEDHVVIEQEDRGNTRFLTHDGRFDRENFDNDMADQDCPDIGDFHQAETHCVCESPADGKMLPCERCSKHFHPSCIGKGQLSREDYEGAARLQALLVDVEYFQDASESFSCPDCDLKAESTSQKLSKSVNAGKAVPGRGVKQILGKRGAEEAKANARELARTSRARGLMKELFGEEDDENDFEAPPAKHRKTAKPRVFAPAVESRDAIKSKIISTDADVAAAHALSHTKVSGCKCTACGKRIHGVYFQCVQCSDFNACDACVDNGLSHARTHSMLHRFEVKHASGPIWPVMGPLEASAVAEEAEALEAEEDNAKDVAMSDRLAGAVLQRPAPADNMFTRAKAQPPSAKSSAPRKKPQSRKKSVAPSKRGPPRASAASPNHGDVVMGEATEPQKEQSSQSPPQAPHTRQLRPRQSVAYANKAQVVHDDDAMVE</sequence>
<gene>
    <name evidence="7" type="ORF">LTR36_000020</name>
</gene>
<evidence type="ECO:0000259" key="6">
    <source>
        <dbReference type="SMART" id="SM00291"/>
    </source>
</evidence>
<dbReference type="Gene3D" id="3.30.40.10">
    <property type="entry name" value="Zinc/RING finger domain, C3HC4 (zinc finger)"/>
    <property type="match status" value="1"/>
</dbReference>
<evidence type="ECO:0000259" key="5">
    <source>
        <dbReference type="SMART" id="SM00249"/>
    </source>
</evidence>
<feature type="domain" description="Zinc finger PHD-type" evidence="5">
    <location>
        <begin position="579"/>
        <end position="644"/>
    </location>
</feature>
<feature type="domain" description="ZZ-type" evidence="6">
    <location>
        <begin position="758"/>
        <end position="803"/>
    </location>
</feature>
<keyword evidence="2" id="KW-0863">Zinc-finger</keyword>
<dbReference type="Proteomes" id="UP001324427">
    <property type="component" value="Unassembled WGS sequence"/>
</dbReference>
<dbReference type="SMART" id="SM00291">
    <property type="entry name" value="ZnF_ZZ"/>
    <property type="match status" value="1"/>
</dbReference>
<dbReference type="InterPro" id="IPR013083">
    <property type="entry name" value="Znf_RING/FYVE/PHD"/>
</dbReference>
<dbReference type="SMART" id="SM00249">
    <property type="entry name" value="PHD"/>
    <property type="match status" value="1"/>
</dbReference>
<evidence type="ECO:0000256" key="4">
    <source>
        <dbReference type="SAM" id="MobiDB-lite"/>
    </source>
</evidence>
<accession>A0AAV9JZ57</accession>
<feature type="compositionally biased region" description="Basic and acidic residues" evidence="4">
    <location>
        <begin position="952"/>
        <end position="961"/>
    </location>
</feature>